<evidence type="ECO:0000313" key="2">
    <source>
        <dbReference type="EMBL" id="MFC6662493.1"/>
    </source>
</evidence>
<dbReference type="RefSeq" id="WP_224612138.1">
    <property type="nucleotide sequence ID" value="NZ_JAIQXV010000023.1"/>
</dbReference>
<reference evidence="3" key="1">
    <citation type="journal article" date="2019" name="Int. J. Syst. Evol. Microbiol.">
        <title>The Global Catalogue of Microorganisms (GCM) 10K type strain sequencing project: providing services to taxonomists for standard genome sequencing and annotation.</title>
        <authorList>
            <consortium name="The Broad Institute Genomics Platform"/>
            <consortium name="The Broad Institute Genome Sequencing Center for Infectious Disease"/>
            <person name="Wu L."/>
            <person name="Ma J."/>
        </authorList>
    </citation>
    <scope>NUCLEOTIDE SEQUENCE [LARGE SCALE GENOMIC DNA]</scope>
    <source>
        <strain evidence="3">CCUG 63830</strain>
    </source>
</reference>
<sequence length="215" mass="23644">MFKVTVAEWLLSLGLPLLLMLAQEFSTPVAEWLIRALARQLPRRRERREAEWLANLERVPPGFRRLFHALGYVKAAVAAQSRPVGLVLLGLVMSMIRMAVRVAAAPLMVWMMWESGAQALQGQSGLDDLLGLLVLLTMFSAAFPKDAVDFSWVPNWRYPERVMLALASVQLVSLVGLAVVGEGTLRGAALLMLAAAAVSVLTALLPALVRRRARH</sequence>
<keyword evidence="3" id="KW-1185">Reference proteome</keyword>
<organism evidence="2 3">
    <name type="scientific">Deinococcus multiflagellatus</name>
    <dbReference type="NCBI Taxonomy" id="1656887"/>
    <lineage>
        <taxon>Bacteria</taxon>
        <taxon>Thermotogati</taxon>
        <taxon>Deinococcota</taxon>
        <taxon>Deinococci</taxon>
        <taxon>Deinococcales</taxon>
        <taxon>Deinococcaceae</taxon>
        <taxon>Deinococcus</taxon>
    </lineage>
</organism>
<comment type="caution">
    <text evidence="2">The sequence shown here is derived from an EMBL/GenBank/DDBJ whole genome shotgun (WGS) entry which is preliminary data.</text>
</comment>
<dbReference type="EMBL" id="JBHSWB010000002">
    <property type="protein sequence ID" value="MFC6662493.1"/>
    <property type="molecule type" value="Genomic_DNA"/>
</dbReference>
<feature type="transmembrane region" description="Helical" evidence="1">
    <location>
        <begin position="125"/>
        <end position="143"/>
    </location>
</feature>
<feature type="transmembrane region" description="Helical" evidence="1">
    <location>
        <begin position="188"/>
        <end position="209"/>
    </location>
</feature>
<keyword evidence="1" id="KW-1133">Transmembrane helix</keyword>
<proteinExistence type="predicted"/>
<keyword evidence="1" id="KW-0472">Membrane</keyword>
<evidence type="ECO:0000313" key="3">
    <source>
        <dbReference type="Proteomes" id="UP001596317"/>
    </source>
</evidence>
<feature type="transmembrane region" description="Helical" evidence="1">
    <location>
        <begin position="163"/>
        <end position="181"/>
    </location>
</feature>
<accession>A0ABW1ZPH6</accession>
<protein>
    <submittedName>
        <fullName evidence="2">Uncharacterized protein</fullName>
    </submittedName>
</protein>
<feature type="transmembrane region" description="Helical" evidence="1">
    <location>
        <begin position="86"/>
        <end position="113"/>
    </location>
</feature>
<dbReference type="Proteomes" id="UP001596317">
    <property type="component" value="Unassembled WGS sequence"/>
</dbReference>
<name>A0ABW1ZPH6_9DEIO</name>
<evidence type="ECO:0000256" key="1">
    <source>
        <dbReference type="SAM" id="Phobius"/>
    </source>
</evidence>
<gene>
    <name evidence="2" type="ORF">ACFP90_20785</name>
</gene>
<keyword evidence="1" id="KW-0812">Transmembrane</keyword>